<protein>
    <submittedName>
        <fullName evidence="1">Uncharacterized protein</fullName>
    </submittedName>
</protein>
<dbReference type="Proteomes" id="UP000189883">
    <property type="component" value="Chromosome"/>
</dbReference>
<proteinExistence type="predicted"/>
<dbReference type="EMBL" id="CP011859">
    <property type="protein sequence ID" value="AQY21188.1"/>
    <property type="molecule type" value="Genomic_DNA"/>
</dbReference>
<evidence type="ECO:0000313" key="1">
    <source>
        <dbReference type="EMBL" id="AQY21188.1"/>
    </source>
</evidence>
<reference evidence="1 2" key="1">
    <citation type="submission" date="2015-06" db="EMBL/GenBank/DDBJ databases">
        <title>R. anatipestifer strain HXb2 is the most virulent strain so far, and the genome sequence would help us uncover the pathogenesis.</title>
        <authorList>
            <person name="Hu Q."/>
            <person name="Qi J."/>
            <person name="Bo H."/>
            <person name="Liu G."/>
            <person name="Tao M."/>
            <person name="Ding Y."/>
            <person name="Xue Y."/>
        </authorList>
    </citation>
    <scope>NUCLEOTIDE SEQUENCE [LARGE SCALE GENOMIC DNA]</scope>
    <source>
        <strain evidence="1 2">HXb2</strain>
    </source>
</reference>
<organism evidence="1 2">
    <name type="scientific">Riemerella anatipestifer</name>
    <name type="common">Moraxella anatipestifer</name>
    <dbReference type="NCBI Taxonomy" id="34085"/>
    <lineage>
        <taxon>Bacteria</taxon>
        <taxon>Pseudomonadati</taxon>
        <taxon>Bacteroidota</taxon>
        <taxon>Flavobacteriia</taxon>
        <taxon>Flavobacteriales</taxon>
        <taxon>Weeksellaceae</taxon>
        <taxon>Riemerella</taxon>
    </lineage>
</organism>
<name>A0A1S7DPZ1_RIEAN</name>
<accession>A0A1S7DPZ1</accession>
<sequence length="87" mass="10335">MEKLLLPYLRVGTTYYKIIERPQISGDKITSLVKWSRETIVQDHSKKIIYDIPKYDGFCCIPNHLKYQKTIENFYNNSLCILNNTDF</sequence>
<evidence type="ECO:0000313" key="2">
    <source>
        <dbReference type="Proteomes" id="UP000189883"/>
    </source>
</evidence>
<gene>
    <name evidence="1" type="ORF">AB406_0225</name>
</gene>
<dbReference type="AlphaFoldDB" id="A0A1S7DPZ1"/>